<evidence type="ECO:0000256" key="1">
    <source>
        <dbReference type="ARBA" id="ARBA00004251"/>
    </source>
</evidence>
<evidence type="ECO:0000256" key="12">
    <source>
        <dbReference type="SAM" id="SignalP"/>
    </source>
</evidence>
<sequence length="472" mass="52319">MFGFSALSCRLALCVILVSSYGCAVALEKHWLPDLEWQTAGNWEDGRVPETDSRVTFPEQTRHAVGIAGPGDLRLSALDLPRQGSLVLPRNNKLQADAKVSRWSRAGNFFWTDPANWNGSSMAAPHLEQVPCRYDSVVLPSANRTLSILLPIRETQVKSIRLANEGQPFTSWEWRTFQDRREFSRGRFTVKYTEYSCPKCSCQEILFQDDYLEEICAIQRPRCGFTDCEYPLTVEGHCCPYCGGRVSMSKKTISLAIVQTTADEALERYAAQIAWHVRRTWSKGVEVLVKAKGDYSAIAIQEAVENLQDLLQSTGIDVTSAETAGAAVKDSRLAVALGPLLGTPLVVIVLLLLGFLYFGYSLGHILSGCMEAVSSVRDGIRAEKQKHGFARFENIPEGNVQIADVAGTSGQQTDDAERITQPTGGGRFENPLYRSKRDKPEGREMLDTPLSLTALKGKVEEQLENVEMDSEE</sequence>
<dbReference type="Pfam" id="PF14828">
    <property type="entry name" value="Amnionless"/>
    <property type="match status" value="1"/>
</dbReference>
<keyword evidence="6 12" id="KW-0732">Signal</keyword>
<dbReference type="EMBL" id="GL450828">
    <property type="protein sequence ID" value="EFN80333.1"/>
    <property type="molecule type" value="Genomic_DNA"/>
</dbReference>
<feature type="chain" id="PRO_5003158112" description="Protein amnionless" evidence="12">
    <location>
        <begin position="27"/>
        <end position="472"/>
    </location>
</feature>
<dbReference type="AlphaFoldDB" id="E2BVF7"/>
<evidence type="ECO:0000256" key="4">
    <source>
        <dbReference type="ARBA" id="ARBA00022475"/>
    </source>
</evidence>
<gene>
    <name evidence="13" type="ORF">EAI_07053</name>
</gene>
<keyword evidence="8 11" id="KW-1133">Transmembrane helix</keyword>
<dbReference type="InterPro" id="IPR026112">
    <property type="entry name" value="AMN"/>
</dbReference>
<keyword evidence="14" id="KW-1185">Reference proteome</keyword>
<dbReference type="STRING" id="610380.E2BVF7"/>
<dbReference type="GO" id="GO:0030139">
    <property type="term" value="C:endocytic vesicle"/>
    <property type="evidence" value="ECO:0007669"/>
    <property type="project" value="TreeGrafter"/>
</dbReference>
<keyword evidence="9 11" id="KW-0472">Membrane</keyword>
<dbReference type="OMA" id="RRWRWHH"/>
<evidence type="ECO:0000256" key="5">
    <source>
        <dbReference type="ARBA" id="ARBA00022692"/>
    </source>
</evidence>
<keyword evidence="7" id="KW-0653">Protein transport</keyword>
<evidence type="ECO:0000256" key="11">
    <source>
        <dbReference type="SAM" id="Phobius"/>
    </source>
</evidence>
<name>E2BVF7_HARSA</name>
<evidence type="ECO:0000313" key="14">
    <source>
        <dbReference type="Proteomes" id="UP000008237"/>
    </source>
</evidence>
<keyword evidence="5 11" id="KW-0812">Transmembrane</keyword>
<evidence type="ECO:0000256" key="8">
    <source>
        <dbReference type="ARBA" id="ARBA00022989"/>
    </source>
</evidence>
<dbReference type="PANTHER" id="PTHR14995">
    <property type="entry name" value="AMNIONLESS"/>
    <property type="match status" value="1"/>
</dbReference>
<proteinExistence type="predicted"/>
<evidence type="ECO:0000256" key="2">
    <source>
        <dbReference type="ARBA" id="ARBA00021200"/>
    </source>
</evidence>
<organism evidence="14">
    <name type="scientific">Harpegnathos saltator</name>
    <name type="common">Jerdon's jumping ant</name>
    <dbReference type="NCBI Taxonomy" id="610380"/>
    <lineage>
        <taxon>Eukaryota</taxon>
        <taxon>Metazoa</taxon>
        <taxon>Ecdysozoa</taxon>
        <taxon>Arthropoda</taxon>
        <taxon>Hexapoda</taxon>
        <taxon>Insecta</taxon>
        <taxon>Pterygota</taxon>
        <taxon>Neoptera</taxon>
        <taxon>Endopterygota</taxon>
        <taxon>Hymenoptera</taxon>
        <taxon>Apocrita</taxon>
        <taxon>Aculeata</taxon>
        <taxon>Formicoidea</taxon>
        <taxon>Formicidae</taxon>
        <taxon>Ponerinae</taxon>
        <taxon>Ponerini</taxon>
        <taxon>Harpegnathos</taxon>
    </lineage>
</organism>
<dbReference type="Proteomes" id="UP000008237">
    <property type="component" value="Unassembled WGS sequence"/>
</dbReference>
<dbReference type="GO" id="GO:0016324">
    <property type="term" value="C:apical plasma membrane"/>
    <property type="evidence" value="ECO:0007669"/>
    <property type="project" value="TreeGrafter"/>
</dbReference>
<feature type="transmembrane region" description="Helical" evidence="11">
    <location>
        <begin position="340"/>
        <end position="360"/>
    </location>
</feature>
<accession>E2BVF7</accession>
<evidence type="ECO:0000256" key="7">
    <source>
        <dbReference type="ARBA" id="ARBA00022927"/>
    </source>
</evidence>
<evidence type="ECO:0000256" key="10">
    <source>
        <dbReference type="SAM" id="MobiDB-lite"/>
    </source>
</evidence>
<evidence type="ECO:0000313" key="13">
    <source>
        <dbReference type="EMBL" id="EFN80333.1"/>
    </source>
</evidence>
<reference evidence="13 14" key="1">
    <citation type="journal article" date="2010" name="Science">
        <title>Genomic comparison of the ants Camponotus floridanus and Harpegnathos saltator.</title>
        <authorList>
            <person name="Bonasio R."/>
            <person name="Zhang G."/>
            <person name="Ye C."/>
            <person name="Mutti N.S."/>
            <person name="Fang X."/>
            <person name="Qin N."/>
            <person name="Donahue G."/>
            <person name="Yang P."/>
            <person name="Li Q."/>
            <person name="Li C."/>
            <person name="Zhang P."/>
            <person name="Huang Z."/>
            <person name="Berger S.L."/>
            <person name="Reinberg D."/>
            <person name="Wang J."/>
            <person name="Liebig J."/>
        </authorList>
    </citation>
    <scope>NUCLEOTIDE SEQUENCE [LARGE SCALE GENOMIC DNA]</scope>
    <source>
        <strain evidence="13 14">R22 G/1</strain>
    </source>
</reference>
<keyword evidence="4" id="KW-1003">Cell membrane</keyword>
<protein>
    <recommendedName>
        <fullName evidence="2">Protein amnionless</fullName>
    </recommendedName>
</protein>
<dbReference type="GO" id="GO:0015031">
    <property type="term" value="P:protein transport"/>
    <property type="evidence" value="ECO:0007669"/>
    <property type="project" value="UniProtKB-KW"/>
</dbReference>
<dbReference type="PANTHER" id="PTHR14995:SF2">
    <property type="entry name" value="PROTEIN AMNIONLESS"/>
    <property type="match status" value="1"/>
</dbReference>
<dbReference type="OrthoDB" id="10067964at2759"/>
<comment type="subcellular location">
    <subcellularLocation>
        <location evidence="1">Cell membrane</location>
        <topology evidence="1">Single-pass type I membrane protein</topology>
    </subcellularLocation>
</comment>
<evidence type="ECO:0000256" key="9">
    <source>
        <dbReference type="ARBA" id="ARBA00023136"/>
    </source>
</evidence>
<evidence type="ECO:0000256" key="6">
    <source>
        <dbReference type="ARBA" id="ARBA00022729"/>
    </source>
</evidence>
<evidence type="ECO:0000256" key="3">
    <source>
        <dbReference type="ARBA" id="ARBA00022448"/>
    </source>
</evidence>
<keyword evidence="3" id="KW-0813">Transport</keyword>
<feature type="region of interest" description="Disordered" evidence="10">
    <location>
        <begin position="408"/>
        <end position="447"/>
    </location>
</feature>
<dbReference type="InParanoid" id="E2BVF7"/>
<feature type="signal peptide" evidence="12">
    <location>
        <begin position="1"/>
        <end position="26"/>
    </location>
</feature>
<dbReference type="GO" id="GO:0006898">
    <property type="term" value="P:receptor-mediated endocytosis"/>
    <property type="evidence" value="ECO:0007669"/>
    <property type="project" value="TreeGrafter"/>
</dbReference>